<dbReference type="RefSeq" id="WP_244819319.1">
    <property type="nucleotide sequence ID" value="NZ_CP112998.1"/>
</dbReference>
<protein>
    <recommendedName>
        <fullName evidence="4">DUF3592 domain-containing protein</fullName>
    </recommendedName>
</protein>
<reference evidence="2" key="1">
    <citation type="submission" date="2022-11" db="EMBL/GenBank/DDBJ databases">
        <title>Dyadobacter pollutisoli sp. nov., isolated from plastic dumped soil.</title>
        <authorList>
            <person name="Kim J.M."/>
            <person name="Kim K.R."/>
            <person name="Lee J.K."/>
            <person name="Hao L."/>
            <person name="Jeon C.O."/>
        </authorList>
    </citation>
    <scope>NUCLEOTIDE SEQUENCE</scope>
    <source>
        <strain evidence="2">U1</strain>
    </source>
</reference>
<feature type="transmembrane region" description="Helical" evidence="1">
    <location>
        <begin position="28"/>
        <end position="46"/>
    </location>
</feature>
<evidence type="ECO:0000313" key="2">
    <source>
        <dbReference type="EMBL" id="WAC13573.1"/>
    </source>
</evidence>
<name>A0A9E8NE08_9BACT</name>
<feature type="transmembrane region" description="Helical" evidence="1">
    <location>
        <begin position="74"/>
        <end position="95"/>
    </location>
</feature>
<dbReference type="AlphaFoldDB" id="A0A9E8NE08"/>
<evidence type="ECO:0008006" key="4">
    <source>
        <dbReference type="Google" id="ProtNLM"/>
    </source>
</evidence>
<keyword evidence="1" id="KW-0472">Membrane</keyword>
<proteinExistence type="predicted"/>
<keyword evidence="3" id="KW-1185">Reference proteome</keyword>
<keyword evidence="1" id="KW-1133">Transmembrane helix</keyword>
<dbReference type="Proteomes" id="UP001164653">
    <property type="component" value="Chromosome"/>
</dbReference>
<evidence type="ECO:0000313" key="3">
    <source>
        <dbReference type="Proteomes" id="UP001164653"/>
    </source>
</evidence>
<dbReference type="KEGG" id="dpf:ON006_06365"/>
<evidence type="ECO:0000256" key="1">
    <source>
        <dbReference type="SAM" id="Phobius"/>
    </source>
</evidence>
<organism evidence="2 3">
    <name type="scientific">Dyadobacter pollutisoli</name>
    <dbReference type="NCBI Taxonomy" id="2910158"/>
    <lineage>
        <taxon>Bacteria</taxon>
        <taxon>Pseudomonadati</taxon>
        <taxon>Bacteroidota</taxon>
        <taxon>Cytophagia</taxon>
        <taxon>Cytophagales</taxon>
        <taxon>Spirosomataceae</taxon>
        <taxon>Dyadobacter</taxon>
    </lineage>
</organism>
<sequence length="185" mass="21387">MNRYTKSEFYGDLLIYKIEKWRKRGSSWLFYILALLFLIVFIGLILQPEKTSQLLNSLAGEAQAGDQESNPYRLLAAVGLVLILMPFLPTALHVARKYWLYPKASLTQQAFCAIQAKELIIHPRTRNSNGNPRSYYLKVQHPRSKRIVPIDVDEEWFNELKEGAQVYTHYHPAEDNVLYLSRSAG</sequence>
<accession>A0A9E8NE08</accession>
<gene>
    <name evidence="2" type="ORF">ON006_06365</name>
</gene>
<keyword evidence="1" id="KW-0812">Transmembrane</keyword>
<dbReference type="EMBL" id="CP112998">
    <property type="protein sequence ID" value="WAC13573.1"/>
    <property type="molecule type" value="Genomic_DNA"/>
</dbReference>